<dbReference type="SUPFAM" id="SSF53756">
    <property type="entry name" value="UDP-Glycosyltransferase/glycogen phosphorylase"/>
    <property type="match status" value="1"/>
</dbReference>
<organism evidence="3 4">
    <name type="scientific">Nyssa sinensis</name>
    <dbReference type="NCBI Taxonomy" id="561372"/>
    <lineage>
        <taxon>Eukaryota</taxon>
        <taxon>Viridiplantae</taxon>
        <taxon>Streptophyta</taxon>
        <taxon>Embryophyta</taxon>
        <taxon>Tracheophyta</taxon>
        <taxon>Spermatophyta</taxon>
        <taxon>Magnoliopsida</taxon>
        <taxon>eudicotyledons</taxon>
        <taxon>Gunneridae</taxon>
        <taxon>Pentapetalae</taxon>
        <taxon>asterids</taxon>
        <taxon>Cornales</taxon>
        <taxon>Nyssaceae</taxon>
        <taxon>Nyssa</taxon>
    </lineage>
</organism>
<evidence type="ECO:0008006" key="5">
    <source>
        <dbReference type="Google" id="ProtNLM"/>
    </source>
</evidence>
<accession>A0A5J5BJV8</accession>
<reference evidence="3 4" key="1">
    <citation type="submission" date="2019-09" db="EMBL/GenBank/DDBJ databases">
        <title>A chromosome-level genome assembly of the Chinese tupelo Nyssa sinensis.</title>
        <authorList>
            <person name="Yang X."/>
            <person name="Kang M."/>
            <person name="Yang Y."/>
            <person name="Xiong H."/>
            <person name="Wang M."/>
            <person name="Zhang Z."/>
            <person name="Wang Z."/>
            <person name="Wu H."/>
            <person name="Ma T."/>
            <person name="Liu J."/>
            <person name="Xi Z."/>
        </authorList>
    </citation>
    <scope>NUCLEOTIDE SEQUENCE [LARGE SCALE GENOMIC DNA]</scope>
    <source>
        <strain evidence="3">J267</strain>
        <tissue evidence="3">Leaf</tissue>
    </source>
</reference>
<dbReference type="EMBL" id="CM018034">
    <property type="protein sequence ID" value="KAA8543415.1"/>
    <property type="molecule type" value="Genomic_DNA"/>
</dbReference>
<dbReference type="PANTHER" id="PTHR11926:SF1395">
    <property type="entry name" value="GLYCOSYLTRANSFERASE"/>
    <property type="match status" value="1"/>
</dbReference>
<dbReference type="AlphaFoldDB" id="A0A5J5BJV8"/>
<dbReference type="Pfam" id="PF00201">
    <property type="entry name" value="UDPGT"/>
    <property type="match status" value="1"/>
</dbReference>
<dbReference type="Proteomes" id="UP000325577">
    <property type="component" value="Linkage Group LG11"/>
</dbReference>
<dbReference type="InterPro" id="IPR002213">
    <property type="entry name" value="UDP_glucos_trans"/>
</dbReference>
<evidence type="ECO:0000256" key="1">
    <source>
        <dbReference type="ARBA" id="ARBA00009995"/>
    </source>
</evidence>
<evidence type="ECO:0000256" key="2">
    <source>
        <dbReference type="ARBA" id="ARBA00022679"/>
    </source>
</evidence>
<sequence>MPYPGRGHINPMLNLCKLIASRNSEIQLNFVVTEEWFGFLSSEIKPANFRFNTIPNVVPSEIGRGADFPGFYEATLTKLGDPFERFLDRLEPPRPSVIIYDTYMSWVVGVGNRRNIPVASLFTMSSSVYSFFHHFDLLVQNGHFPADVSERGNEIVLHRALEAFAWVPKGQYLLLTSIYELEAQTIDALKAKFAIPIYSIGPAIPYFSLGENSTTTGHNDSYVQWLDSQPESSVLYISQGSFLSVSSAQMDEIVAGVKDSGVTFFWVARAEASRIKEGCGDNGLVVPWCDQLKVLCHSSVGGFWSHCGWNSTKEGIFGGVPMLGLPIFWDQMPNSKLIVEDWKIGRKVMEEAGARNLVTRQGIAKLVQRFMDLESDEGKEMRRRARELRDICRRAVAEGGSAQANIDAFIKDISQCRNH</sequence>
<dbReference type="OrthoDB" id="5835829at2759"/>
<evidence type="ECO:0000313" key="4">
    <source>
        <dbReference type="Proteomes" id="UP000325577"/>
    </source>
</evidence>
<comment type="similarity">
    <text evidence="1">Belongs to the UDP-glycosyltransferase family.</text>
</comment>
<dbReference type="FunFam" id="3.40.50.2000:FF:000138">
    <property type="entry name" value="Glycosyltransferase"/>
    <property type="match status" value="1"/>
</dbReference>
<name>A0A5J5BJV8_9ASTE</name>
<gene>
    <name evidence="3" type="ORF">F0562_021090</name>
</gene>
<evidence type="ECO:0000313" key="3">
    <source>
        <dbReference type="EMBL" id="KAA8543415.1"/>
    </source>
</evidence>
<dbReference type="CDD" id="cd03784">
    <property type="entry name" value="GT1_Gtf-like"/>
    <property type="match status" value="1"/>
</dbReference>
<proteinExistence type="inferred from homology"/>
<protein>
    <recommendedName>
        <fullName evidence="5">UDP-glycosyltransferases domain-containing protein</fullName>
    </recommendedName>
</protein>
<dbReference type="GO" id="GO:0080044">
    <property type="term" value="F:quercetin 7-O-glucosyltransferase activity"/>
    <property type="evidence" value="ECO:0007669"/>
    <property type="project" value="TreeGrafter"/>
</dbReference>
<dbReference type="Gene3D" id="3.40.50.2000">
    <property type="entry name" value="Glycogen Phosphorylase B"/>
    <property type="match status" value="3"/>
</dbReference>
<keyword evidence="4" id="KW-1185">Reference proteome</keyword>
<dbReference type="GO" id="GO:0080043">
    <property type="term" value="F:quercetin 3-O-glucosyltransferase activity"/>
    <property type="evidence" value="ECO:0007669"/>
    <property type="project" value="TreeGrafter"/>
</dbReference>
<dbReference type="PANTHER" id="PTHR11926">
    <property type="entry name" value="GLUCOSYL/GLUCURONOSYL TRANSFERASES"/>
    <property type="match status" value="1"/>
</dbReference>
<keyword evidence="2" id="KW-0808">Transferase</keyword>